<accession>A0AAD8AVB9</accession>
<feature type="compositionally biased region" description="Basic and acidic residues" evidence="1">
    <location>
        <begin position="78"/>
        <end position="100"/>
    </location>
</feature>
<sequence length="100" mass="11052">MGLVMGRELIHETQDTKAAVAGPVLVVHECVNERTLSSGCLKTATSSFDGHSIAEENYRLLLDQEDQIWRSGEPECPDVDKQSQDKNSDGDIKCAGQYRE</sequence>
<keyword evidence="3" id="KW-1185">Reference proteome</keyword>
<organism evidence="2 3">
    <name type="scientific">Biomphalaria pfeifferi</name>
    <name type="common">Bloodfluke planorb</name>
    <name type="synonym">Freshwater snail</name>
    <dbReference type="NCBI Taxonomy" id="112525"/>
    <lineage>
        <taxon>Eukaryota</taxon>
        <taxon>Metazoa</taxon>
        <taxon>Spiralia</taxon>
        <taxon>Lophotrochozoa</taxon>
        <taxon>Mollusca</taxon>
        <taxon>Gastropoda</taxon>
        <taxon>Heterobranchia</taxon>
        <taxon>Euthyneura</taxon>
        <taxon>Panpulmonata</taxon>
        <taxon>Hygrophila</taxon>
        <taxon>Lymnaeoidea</taxon>
        <taxon>Planorbidae</taxon>
        <taxon>Biomphalaria</taxon>
    </lineage>
</organism>
<feature type="non-terminal residue" evidence="2">
    <location>
        <position position="100"/>
    </location>
</feature>
<gene>
    <name evidence="2" type="ORF">Bpfe_027510</name>
</gene>
<dbReference type="EMBL" id="JASAOG010000225">
    <property type="protein sequence ID" value="KAK0043077.1"/>
    <property type="molecule type" value="Genomic_DNA"/>
</dbReference>
<reference evidence="2" key="1">
    <citation type="journal article" date="2023" name="PLoS Negl. Trop. Dis.">
        <title>A genome sequence for Biomphalaria pfeifferi, the major vector snail for the human-infecting parasite Schistosoma mansoni.</title>
        <authorList>
            <person name="Bu L."/>
            <person name="Lu L."/>
            <person name="Laidemitt M.R."/>
            <person name="Zhang S.M."/>
            <person name="Mutuku M."/>
            <person name="Mkoji G."/>
            <person name="Steinauer M."/>
            <person name="Loker E.S."/>
        </authorList>
    </citation>
    <scope>NUCLEOTIDE SEQUENCE</scope>
    <source>
        <strain evidence="2">KasaAsao</strain>
    </source>
</reference>
<proteinExistence type="predicted"/>
<evidence type="ECO:0000313" key="3">
    <source>
        <dbReference type="Proteomes" id="UP001233172"/>
    </source>
</evidence>
<evidence type="ECO:0000256" key="1">
    <source>
        <dbReference type="SAM" id="MobiDB-lite"/>
    </source>
</evidence>
<reference evidence="2" key="2">
    <citation type="submission" date="2023-04" db="EMBL/GenBank/DDBJ databases">
        <authorList>
            <person name="Bu L."/>
            <person name="Lu L."/>
            <person name="Laidemitt M.R."/>
            <person name="Zhang S.M."/>
            <person name="Mutuku M."/>
            <person name="Mkoji G."/>
            <person name="Steinauer M."/>
            <person name="Loker E.S."/>
        </authorList>
    </citation>
    <scope>NUCLEOTIDE SEQUENCE</scope>
    <source>
        <strain evidence="2">KasaAsao</strain>
        <tissue evidence="2">Whole Snail</tissue>
    </source>
</reference>
<evidence type="ECO:0000313" key="2">
    <source>
        <dbReference type="EMBL" id="KAK0043077.1"/>
    </source>
</evidence>
<dbReference type="Proteomes" id="UP001233172">
    <property type="component" value="Unassembled WGS sequence"/>
</dbReference>
<feature type="region of interest" description="Disordered" evidence="1">
    <location>
        <begin position="71"/>
        <end position="100"/>
    </location>
</feature>
<protein>
    <submittedName>
        <fullName evidence="2">Uncharacterized protein</fullName>
    </submittedName>
</protein>
<dbReference type="AlphaFoldDB" id="A0AAD8AVB9"/>
<name>A0AAD8AVB9_BIOPF</name>
<comment type="caution">
    <text evidence="2">The sequence shown here is derived from an EMBL/GenBank/DDBJ whole genome shotgun (WGS) entry which is preliminary data.</text>
</comment>